<reference evidence="1" key="1">
    <citation type="submission" date="2019-01" db="EMBL/GenBank/DDBJ databases">
        <authorList>
            <person name="Lista F."/>
            <person name="Anselmo A."/>
        </authorList>
    </citation>
    <scope>NUCLEOTIDE SEQUENCE</scope>
    <source>
        <strain evidence="1">13S</strain>
    </source>
</reference>
<sequence length="246" mass="29019">MQRLLNMPDGIKYEFMQEMTTADMDRWVSENIGLSRCAGETELFASKWFDYRNMHPLVATCLFSEIYKTEYARIMLTHGRDDFQRAPFRTGLKRVAYQDQGMGVKTSLWRARQFADRYCCSYEYYISTILSIAAQRLWANLPRPQHLWQDDLVEIFEQKLARRSQIRIDDSIFSYHNMPQLAAPEMQKDYCMWVIRHIDAMKPSSRVNGVLSAVYLRRLIPEAVAAKRYPKLIHEARDLYLSACED</sequence>
<dbReference type="AlphaFoldDB" id="A0A483IV77"/>
<dbReference type="EMBL" id="SDCJ01000016">
    <property type="protein sequence ID" value="TCX36548.1"/>
    <property type="molecule type" value="Genomic_DNA"/>
</dbReference>
<comment type="caution">
    <text evidence="1">The sequence shown here is derived from an EMBL/GenBank/DDBJ whole genome shotgun (WGS) entry which is preliminary data.</text>
</comment>
<accession>A0A483IV77</accession>
<proteinExistence type="predicted"/>
<evidence type="ECO:0000313" key="1">
    <source>
        <dbReference type="EMBL" id="TCX36548.1"/>
    </source>
</evidence>
<protein>
    <submittedName>
        <fullName evidence="1">Uncharacterized protein</fullName>
    </submittedName>
</protein>
<organism evidence="1">
    <name type="scientific">Klebsiella pneumoniae</name>
    <dbReference type="NCBI Taxonomy" id="573"/>
    <lineage>
        <taxon>Bacteria</taxon>
        <taxon>Pseudomonadati</taxon>
        <taxon>Pseudomonadota</taxon>
        <taxon>Gammaproteobacteria</taxon>
        <taxon>Enterobacterales</taxon>
        <taxon>Enterobacteriaceae</taxon>
        <taxon>Klebsiella/Raoultella group</taxon>
        <taxon>Klebsiella</taxon>
        <taxon>Klebsiella pneumoniae complex</taxon>
    </lineage>
</organism>
<gene>
    <name evidence="1" type="ORF">ETE75_19975</name>
</gene>
<name>A0A483IV77_KLEPN</name>